<gene>
    <name evidence="1" type="ORF">LCGC14_1211420</name>
</gene>
<comment type="caution">
    <text evidence="1">The sequence shown here is derived from an EMBL/GenBank/DDBJ whole genome shotgun (WGS) entry which is preliminary data.</text>
</comment>
<sequence length="109" mass="12148">MVCQDSFDESIEVDLDYEKLAMSFTASFVVALFTVRSCDMLSTEKIVVASCIAHLLEYIDTEEVLDYGAAMSLLQQSGLIEWAQENAVLLPMRRDGKNQAERFNDAGGK</sequence>
<protein>
    <submittedName>
        <fullName evidence="1">Uncharacterized protein</fullName>
    </submittedName>
</protein>
<reference evidence="1" key="1">
    <citation type="journal article" date="2015" name="Nature">
        <title>Complex archaea that bridge the gap between prokaryotes and eukaryotes.</title>
        <authorList>
            <person name="Spang A."/>
            <person name="Saw J.H."/>
            <person name="Jorgensen S.L."/>
            <person name="Zaremba-Niedzwiedzka K."/>
            <person name="Martijn J."/>
            <person name="Lind A.E."/>
            <person name="van Eijk R."/>
            <person name="Schleper C."/>
            <person name="Guy L."/>
            <person name="Ettema T.J."/>
        </authorList>
    </citation>
    <scope>NUCLEOTIDE SEQUENCE</scope>
</reference>
<dbReference type="AlphaFoldDB" id="A0A0F9PII0"/>
<organism evidence="1">
    <name type="scientific">marine sediment metagenome</name>
    <dbReference type="NCBI Taxonomy" id="412755"/>
    <lineage>
        <taxon>unclassified sequences</taxon>
        <taxon>metagenomes</taxon>
        <taxon>ecological metagenomes</taxon>
    </lineage>
</organism>
<accession>A0A0F9PII0</accession>
<evidence type="ECO:0000313" key="1">
    <source>
        <dbReference type="EMBL" id="KKM93142.1"/>
    </source>
</evidence>
<proteinExistence type="predicted"/>
<dbReference type="EMBL" id="LAZR01006306">
    <property type="protein sequence ID" value="KKM93142.1"/>
    <property type="molecule type" value="Genomic_DNA"/>
</dbReference>
<name>A0A0F9PII0_9ZZZZ</name>